<gene>
    <name evidence="3" type="primary">LOC110279272</name>
</gene>
<evidence type="ECO:0000313" key="3">
    <source>
        <dbReference type="RefSeq" id="XP_052114159.1"/>
    </source>
</evidence>
<dbReference type="GeneID" id="110279272"/>
<reference evidence="2" key="1">
    <citation type="journal article" date="2016" name="Nat. Genet.">
        <title>The genome sequences of Arachis duranensis and Arachis ipaensis, the diploid ancestors of cultivated peanut.</title>
        <authorList>
            <person name="Bertioli D.J."/>
            <person name="Cannon S.B."/>
            <person name="Froenicke L."/>
            <person name="Huang G."/>
            <person name="Farmer A.D."/>
            <person name="Cannon E.K."/>
            <person name="Liu X."/>
            <person name="Gao D."/>
            <person name="Clevenger J."/>
            <person name="Dash S."/>
            <person name="Ren L."/>
            <person name="Moretzsohn M.C."/>
            <person name="Shirasawa K."/>
            <person name="Huang W."/>
            <person name="Vidigal B."/>
            <person name="Abernathy B."/>
            <person name="Chu Y."/>
            <person name="Niederhuth C.E."/>
            <person name="Umale P."/>
            <person name="Araujo A.C."/>
            <person name="Kozik A."/>
            <person name="Kim K.D."/>
            <person name="Burow M.D."/>
            <person name="Varshney R.K."/>
            <person name="Wang X."/>
            <person name="Zhang X."/>
            <person name="Barkley N."/>
            <person name="Guimaraes P.M."/>
            <person name="Isobe S."/>
            <person name="Guo B."/>
            <person name="Liao B."/>
            <person name="Stalker H.T."/>
            <person name="Schmitz R.J."/>
            <person name="Scheffler B.E."/>
            <person name="Leal-Bertioli S.C."/>
            <person name="Xun X."/>
            <person name="Jackson S.A."/>
            <person name="Michelmore R."/>
            <person name="Ozias-Akins P."/>
        </authorList>
    </citation>
    <scope>NUCLEOTIDE SEQUENCE [LARGE SCALE GENOMIC DNA]</scope>
    <source>
        <strain evidence="2">cv. V14167</strain>
    </source>
</reference>
<evidence type="ECO:0000256" key="1">
    <source>
        <dbReference type="SAM" id="SignalP"/>
    </source>
</evidence>
<dbReference type="Proteomes" id="UP000515211">
    <property type="component" value="Chromosome 3"/>
</dbReference>
<feature type="signal peptide" evidence="1">
    <location>
        <begin position="1"/>
        <end position="20"/>
    </location>
</feature>
<reference evidence="3" key="2">
    <citation type="submission" date="2025-08" db="UniProtKB">
        <authorList>
            <consortium name="RefSeq"/>
        </authorList>
    </citation>
    <scope>IDENTIFICATION</scope>
    <source>
        <tissue evidence="3">Whole plant</tissue>
    </source>
</reference>
<name>A0A9C6TP05_ARADU</name>
<accession>A0A9C6TP05</accession>
<evidence type="ECO:0000313" key="2">
    <source>
        <dbReference type="Proteomes" id="UP000515211"/>
    </source>
</evidence>
<proteinExistence type="predicted"/>
<keyword evidence="1" id="KW-0732">Signal</keyword>
<dbReference type="KEGG" id="adu:110279272"/>
<organism evidence="2 3">
    <name type="scientific">Arachis duranensis</name>
    <name type="common">Wild peanut</name>
    <dbReference type="NCBI Taxonomy" id="130453"/>
    <lineage>
        <taxon>Eukaryota</taxon>
        <taxon>Viridiplantae</taxon>
        <taxon>Streptophyta</taxon>
        <taxon>Embryophyta</taxon>
        <taxon>Tracheophyta</taxon>
        <taxon>Spermatophyta</taxon>
        <taxon>Magnoliopsida</taxon>
        <taxon>eudicotyledons</taxon>
        <taxon>Gunneridae</taxon>
        <taxon>Pentapetalae</taxon>
        <taxon>rosids</taxon>
        <taxon>fabids</taxon>
        <taxon>Fabales</taxon>
        <taxon>Fabaceae</taxon>
        <taxon>Papilionoideae</taxon>
        <taxon>50 kb inversion clade</taxon>
        <taxon>dalbergioids sensu lato</taxon>
        <taxon>Dalbergieae</taxon>
        <taxon>Pterocarpus clade</taxon>
        <taxon>Arachis</taxon>
    </lineage>
</organism>
<protein>
    <submittedName>
        <fullName evidence="3">Uncharacterized protein LOC110279272</fullName>
    </submittedName>
</protein>
<dbReference type="RefSeq" id="XP_052114159.1">
    <property type="nucleotide sequence ID" value="XM_052258199.1"/>
</dbReference>
<dbReference type="AlphaFoldDB" id="A0A9C6TP05"/>
<keyword evidence="2" id="KW-1185">Reference proteome</keyword>
<feature type="chain" id="PRO_5039370673" evidence="1">
    <location>
        <begin position="21"/>
        <end position="91"/>
    </location>
</feature>
<sequence>MKFIIALILIGFLAMSMTSGHEEIEKDLCHIPPGHEQLQKVINNWCYKITSEACELTEDLKCCHDCQNTYGSTAYGKCLSSKLHCICLTPC</sequence>